<organism evidence="1 2">
    <name type="scientific">Clostridium puniceum</name>
    <dbReference type="NCBI Taxonomy" id="29367"/>
    <lineage>
        <taxon>Bacteria</taxon>
        <taxon>Bacillati</taxon>
        <taxon>Bacillota</taxon>
        <taxon>Clostridia</taxon>
        <taxon>Eubacteriales</taxon>
        <taxon>Clostridiaceae</taxon>
        <taxon>Clostridium</taxon>
    </lineage>
</organism>
<proteinExistence type="predicted"/>
<keyword evidence="2" id="KW-1185">Reference proteome</keyword>
<accession>A0A1S8TVT5</accession>
<reference evidence="1 2" key="1">
    <citation type="submission" date="2016-05" db="EMBL/GenBank/DDBJ databases">
        <title>Microbial solvent formation.</title>
        <authorList>
            <person name="Poehlein A."/>
            <person name="Montoya Solano J.D."/>
            <person name="Flitsch S."/>
            <person name="Krabben P."/>
            <person name="Duerre P."/>
            <person name="Daniel R."/>
        </authorList>
    </citation>
    <scope>NUCLEOTIDE SEQUENCE [LARGE SCALE GENOMIC DNA]</scope>
    <source>
        <strain evidence="1 2">DSM 2619</strain>
    </source>
</reference>
<dbReference type="EMBL" id="LZZM01000044">
    <property type="protein sequence ID" value="OOM81850.1"/>
    <property type="molecule type" value="Genomic_DNA"/>
</dbReference>
<evidence type="ECO:0000313" key="2">
    <source>
        <dbReference type="Proteomes" id="UP000190890"/>
    </source>
</evidence>
<name>A0A1S8TVT5_9CLOT</name>
<dbReference type="AlphaFoldDB" id="A0A1S8TVT5"/>
<evidence type="ECO:0000313" key="1">
    <source>
        <dbReference type="EMBL" id="OOM81850.1"/>
    </source>
</evidence>
<dbReference type="RefSeq" id="WP_278281598.1">
    <property type="nucleotide sequence ID" value="NZ_LZZM01000044.1"/>
</dbReference>
<sequence length="41" mass="4860">MLFIVILIVIILIACDAFYGTEENQKKEDVFEKKLNNRQKM</sequence>
<protein>
    <submittedName>
        <fullName evidence="1">Uncharacterized protein</fullName>
    </submittedName>
</protein>
<dbReference type="Proteomes" id="UP000190890">
    <property type="component" value="Unassembled WGS sequence"/>
</dbReference>
<comment type="caution">
    <text evidence="1">The sequence shown here is derived from an EMBL/GenBank/DDBJ whole genome shotgun (WGS) entry which is preliminary data.</text>
</comment>
<gene>
    <name evidence="1" type="ORF">CLPUN_08000</name>
</gene>